<reference evidence="3" key="1">
    <citation type="submission" date="2020-05" db="EMBL/GenBank/DDBJ databases">
        <authorList>
            <person name="Chiriac C."/>
            <person name="Salcher M."/>
            <person name="Ghai R."/>
            <person name="Kavagutti S V."/>
        </authorList>
    </citation>
    <scope>NUCLEOTIDE SEQUENCE</scope>
</reference>
<dbReference type="EMBL" id="CAFBQU010000002">
    <property type="protein sequence ID" value="CAB5059005.1"/>
    <property type="molecule type" value="Genomic_DNA"/>
</dbReference>
<gene>
    <name evidence="2" type="ORF">UFOPK4098_00300</name>
    <name evidence="3" type="ORF">UFOPK4347_00160</name>
</gene>
<keyword evidence="1" id="KW-0472">Membrane</keyword>
<dbReference type="AlphaFoldDB" id="A0A6J7U032"/>
<evidence type="ECO:0000256" key="1">
    <source>
        <dbReference type="SAM" id="Phobius"/>
    </source>
</evidence>
<name>A0A6J7U032_9ZZZZ</name>
<feature type="transmembrane region" description="Helical" evidence="1">
    <location>
        <begin position="108"/>
        <end position="127"/>
    </location>
</feature>
<proteinExistence type="predicted"/>
<keyword evidence="1" id="KW-0812">Transmembrane</keyword>
<evidence type="ECO:0000313" key="2">
    <source>
        <dbReference type="EMBL" id="CAB5011228.1"/>
    </source>
</evidence>
<feature type="transmembrane region" description="Helical" evidence="1">
    <location>
        <begin position="77"/>
        <end position="96"/>
    </location>
</feature>
<keyword evidence="1" id="KW-1133">Transmembrane helix</keyword>
<accession>A0A6J7U032</accession>
<dbReference type="EMBL" id="CAFBPN010000007">
    <property type="protein sequence ID" value="CAB5011228.1"/>
    <property type="molecule type" value="Genomic_DNA"/>
</dbReference>
<protein>
    <submittedName>
        <fullName evidence="3">Unannotated protein</fullName>
    </submittedName>
</protein>
<sequence length="140" mass="15655">MTSPDPRQWFDRMQPQTLQIATWLLYLNGFFDIIAVLDTTGYLGYLRVRYGFGIVLGLLLIASSAGGGWLMANGRKAGYYLAVAAAFGPFILRYFAFHDAPVSFYDKLTGGNSLSAIFEVALIALLLHPQSKNHQKIWFK</sequence>
<evidence type="ECO:0000313" key="3">
    <source>
        <dbReference type="EMBL" id="CAB5059005.1"/>
    </source>
</evidence>
<feature type="transmembrane region" description="Helical" evidence="1">
    <location>
        <begin position="50"/>
        <end position="70"/>
    </location>
</feature>
<feature type="transmembrane region" description="Helical" evidence="1">
    <location>
        <begin position="20"/>
        <end position="44"/>
    </location>
</feature>
<organism evidence="3">
    <name type="scientific">freshwater metagenome</name>
    <dbReference type="NCBI Taxonomy" id="449393"/>
    <lineage>
        <taxon>unclassified sequences</taxon>
        <taxon>metagenomes</taxon>
        <taxon>ecological metagenomes</taxon>
    </lineage>
</organism>